<organism evidence="1 2">
    <name type="scientific">Candidatus Uhrbacteria bacterium RIFCSPLOWO2_02_FULL_51_9</name>
    <dbReference type="NCBI Taxonomy" id="1802410"/>
    <lineage>
        <taxon>Bacteria</taxon>
        <taxon>Candidatus Uhriibacteriota</taxon>
    </lineage>
</organism>
<proteinExistence type="predicted"/>
<name>A0A1F7VFZ4_9BACT</name>
<accession>A0A1F7VFZ4</accession>
<protein>
    <submittedName>
        <fullName evidence="1">Uncharacterized protein</fullName>
    </submittedName>
</protein>
<evidence type="ECO:0000313" key="2">
    <source>
        <dbReference type="Proteomes" id="UP000176678"/>
    </source>
</evidence>
<dbReference type="Proteomes" id="UP000176678">
    <property type="component" value="Unassembled WGS sequence"/>
</dbReference>
<comment type="caution">
    <text evidence="1">The sequence shown here is derived from an EMBL/GenBank/DDBJ whole genome shotgun (WGS) entry which is preliminary data.</text>
</comment>
<dbReference type="EMBL" id="MGES01000003">
    <property type="protein sequence ID" value="OGL89429.1"/>
    <property type="molecule type" value="Genomic_DNA"/>
</dbReference>
<dbReference type="AlphaFoldDB" id="A0A1F7VFZ4"/>
<gene>
    <name evidence="1" type="ORF">A3H75_01360</name>
</gene>
<dbReference type="STRING" id="1802410.A3H75_01360"/>
<evidence type="ECO:0000313" key="1">
    <source>
        <dbReference type="EMBL" id="OGL89429.1"/>
    </source>
</evidence>
<sequence length="141" mass="15715">MFDGGGQDIGILLDESYRTLLVELNLIVSFDAREPPSIYLTRGIFFDRANCIGNAYLNQAYVTNHSYALQEIHGGTPNVFGYYRVVPGSQPVDVVTVSRPNGSRPGNCLNFQEELFAYPLEPIVLPFHEPLAWPLKIGLVQ</sequence>
<reference evidence="1 2" key="1">
    <citation type="journal article" date="2016" name="Nat. Commun.">
        <title>Thousands of microbial genomes shed light on interconnected biogeochemical processes in an aquifer system.</title>
        <authorList>
            <person name="Anantharaman K."/>
            <person name="Brown C.T."/>
            <person name="Hug L.A."/>
            <person name="Sharon I."/>
            <person name="Castelle C.J."/>
            <person name="Probst A.J."/>
            <person name="Thomas B.C."/>
            <person name="Singh A."/>
            <person name="Wilkins M.J."/>
            <person name="Karaoz U."/>
            <person name="Brodie E.L."/>
            <person name="Williams K.H."/>
            <person name="Hubbard S.S."/>
            <person name="Banfield J.F."/>
        </authorList>
    </citation>
    <scope>NUCLEOTIDE SEQUENCE [LARGE SCALE GENOMIC DNA]</scope>
</reference>